<dbReference type="OrthoDB" id="2797886at2759"/>
<accession>A0A8H5GGI5</accession>
<dbReference type="EMBL" id="JAACJO010000001">
    <property type="protein sequence ID" value="KAF5364350.1"/>
    <property type="molecule type" value="Genomic_DNA"/>
</dbReference>
<keyword evidence="3" id="KW-1185">Reference proteome</keyword>
<feature type="compositionally biased region" description="Low complexity" evidence="1">
    <location>
        <begin position="137"/>
        <end position="165"/>
    </location>
</feature>
<gene>
    <name evidence="2" type="ORF">D9756_000409</name>
</gene>
<dbReference type="Proteomes" id="UP000559027">
    <property type="component" value="Unassembled WGS sequence"/>
</dbReference>
<protein>
    <submittedName>
        <fullName evidence="2">Uncharacterized protein</fullName>
    </submittedName>
</protein>
<name>A0A8H5GGI5_9AGAR</name>
<proteinExistence type="predicted"/>
<comment type="caution">
    <text evidence="2">The sequence shown here is derived from an EMBL/GenBank/DDBJ whole genome shotgun (WGS) entry which is preliminary data.</text>
</comment>
<feature type="region of interest" description="Disordered" evidence="1">
    <location>
        <begin position="1"/>
        <end position="23"/>
    </location>
</feature>
<reference evidence="2 3" key="1">
    <citation type="journal article" date="2020" name="ISME J.">
        <title>Uncovering the hidden diversity of litter-decomposition mechanisms in mushroom-forming fungi.</title>
        <authorList>
            <person name="Floudas D."/>
            <person name="Bentzer J."/>
            <person name="Ahren D."/>
            <person name="Johansson T."/>
            <person name="Persson P."/>
            <person name="Tunlid A."/>
        </authorList>
    </citation>
    <scope>NUCLEOTIDE SEQUENCE [LARGE SCALE GENOMIC DNA]</scope>
    <source>
        <strain evidence="2 3">CBS 146.42</strain>
    </source>
</reference>
<feature type="region of interest" description="Disordered" evidence="1">
    <location>
        <begin position="69"/>
        <end position="169"/>
    </location>
</feature>
<evidence type="ECO:0000313" key="3">
    <source>
        <dbReference type="Proteomes" id="UP000559027"/>
    </source>
</evidence>
<evidence type="ECO:0000256" key="1">
    <source>
        <dbReference type="SAM" id="MobiDB-lite"/>
    </source>
</evidence>
<feature type="compositionally biased region" description="Low complexity" evidence="1">
    <location>
        <begin position="76"/>
        <end position="88"/>
    </location>
</feature>
<sequence length="203" mass="21937">MAHLHDFNISPPPPAYSEQEFDQKVSLASQLSLTSHQNHVVHEDEWEAWDEAAFEEAAARLQKISLQGHNGTQGEQQAVASSSQQPASRLSAEIQPLRIHKKNPSGGGSSAPPAKPKPSWLAEAEADTPGASSSHILPPLAAPAYTPTTASEPSPASLTPSSALTNPYSSSEWGAPLRYQVYLILIQIRMKNTQTLTQTCRLR</sequence>
<organism evidence="2 3">
    <name type="scientific">Leucocoprinus leucothites</name>
    <dbReference type="NCBI Taxonomy" id="201217"/>
    <lineage>
        <taxon>Eukaryota</taxon>
        <taxon>Fungi</taxon>
        <taxon>Dikarya</taxon>
        <taxon>Basidiomycota</taxon>
        <taxon>Agaricomycotina</taxon>
        <taxon>Agaricomycetes</taxon>
        <taxon>Agaricomycetidae</taxon>
        <taxon>Agaricales</taxon>
        <taxon>Agaricineae</taxon>
        <taxon>Agaricaceae</taxon>
        <taxon>Leucocoprinus</taxon>
    </lineage>
</organism>
<evidence type="ECO:0000313" key="2">
    <source>
        <dbReference type="EMBL" id="KAF5364350.1"/>
    </source>
</evidence>
<dbReference type="AlphaFoldDB" id="A0A8H5GGI5"/>